<dbReference type="eggNOG" id="ENOG502Z999">
    <property type="taxonomic scope" value="Bacteria"/>
</dbReference>
<dbReference type="Gene3D" id="3.40.210.20">
    <property type="entry name" value="MvaI/BcnI restriction endonuclease, catalytic domain"/>
    <property type="match status" value="1"/>
</dbReference>
<dbReference type="CDD" id="cd22347">
    <property type="entry name" value="PDDEXK_nuclease"/>
    <property type="match status" value="1"/>
</dbReference>
<gene>
    <name evidence="2" type="ORF">HMPREF0658_1904</name>
</gene>
<dbReference type="AlphaFoldDB" id="E0NUP9"/>
<dbReference type="InterPro" id="IPR043005">
    <property type="entry name" value="MvaI_BcnI_rec"/>
</dbReference>
<feature type="domain" description="MvaI/BcnI restriction endonuclease" evidence="1">
    <location>
        <begin position="10"/>
        <end position="241"/>
    </location>
</feature>
<comment type="caution">
    <text evidence="2">The sequence shown here is derived from an EMBL/GenBank/DDBJ whole genome shotgun (WGS) entry which is preliminary data.</text>
</comment>
<dbReference type="OrthoDB" id="9204522at2"/>
<accession>E0NUP9</accession>
<protein>
    <recommendedName>
        <fullName evidence="1">MvaI/BcnI restriction endonuclease domain-containing protein</fullName>
    </recommendedName>
</protein>
<dbReference type="InterPro" id="IPR043004">
    <property type="entry name" value="MvaI_BcnI_cat"/>
</dbReference>
<dbReference type="STRING" id="862515.HMPREF0658_1904"/>
<dbReference type="HOGENOM" id="CLU_1141953_0_0_10"/>
<evidence type="ECO:0000313" key="2">
    <source>
        <dbReference type="EMBL" id="EFM01156.1"/>
    </source>
</evidence>
<dbReference type="Pfam" id="PF15515">
    <property type="entry name" value="MvaI_BcnI"/>
    <property type="match status" value="1"/>
</dbReference>
<organism evidence="2 3">
    <name type="scientific">Hoylesella marshii DSM 16973 = JCM 13450</name>
    <dbReference type="NCBI Taxonomy" id="862515"/>
    <lineage>
        <taxon>Bacteria</taxon>
        <taxon>Pseudomonadati</taxon>
        <taxon>Bacteroidota</taxon>
        <taxon>Bacteroidia</taxon>
        <taxon>Bacteroidales</taxon>
        <taxon>Prevotellaceae</taxon>
        <taxon>Hoylesella</taxon>
    </lineage>
</organism>
<evidence type="ECO:0000313" key="3">
    <source>
        <dbReference type="Proteomes" id="UP000004394"/>
    </source>
</evidence>
<proteinExistence type="predicted"/>
<keyword evidence="3" id="KW-1185">Reference proteome</keyword>
<evidence type="ECO:0000259" key="1">
    <source>
        <dbReference type="Pfam" id="PF15515"/>
    </source>
</evidence>
<dbReference type="Gene3D" id="3.30.70.3570">
    <property type="entry name" value="MvaI/BcnI restriction endonuclease, recognition domain"/>
    <property type="match status" value="1"/>
</dbReference>
<dbReference type="RefSeq" id="WP_006950250.1">
    <property type="nucleotide sequence ID" value="NZ_BAJI01000012.1"/>
</dbReference>
<dbReference type="InterPro" id="IPR029127">
    <property type="entry name" value="MvaI_BcnI"/>
</dbReference>
<sequence length="248" mass="28920">MENHNKELMIDRFKAIKALGYVPSHRKHHTGIGKTFEDYVGVVENNQDEPDLAGFEIKTHRKESNSYVTLFTKAPSFPKGANAYLNEKYGEPYTEPKEKIGLNKLHTSVFANTYHTFADKLSFRLINDKEERTIRIGIYDLEYQLIDDTVGYNYDVLEKTLKKKLHNLFYVSAERKHKGDIEEFYFNKAEIYTEPSFAKFLDLLDEGRIMFDIRIGSFPNGKSHDHGSGFRILQPHIKELYHTKETVE</sequence>
<reference evidence="2" key="1">
    <citation type="submission" date="2010-07" db="EMBL/GenBank/DDBJ databases">
        <authorList>
            <person name="Muzny D."/>
            <person name="Qin X."/>
            <person name="Deng J."/>
            <person name="Jiang H."/>
            <person name="Liu Y."/>
            <person name="Qu J."/>
            <person name="Song X.-Z."/>
            <person name="Zhang L."/>
            <person name="Thornton R."/>
            <person name="Coyle M."/>
            <person name="Francisco L."/>
            <person name="Jackson L."/>
            <person name="Javaid M."/>
            <person name="Korchina V."/>
            <person name="Kovar C."/>
            <person name="Mata R."/>
            <person name="Mathew T."/>
            <person name="Ngo R."/>
            <person name="Nguyen L."/>
            <person name="Nguyen N."/>
            <person name="Okwuonu G."/>
            <person name="Ongeri F."/>
            <person name="Pham C."/>
            <person name="Simmons D."/>
            <person name="Wilczek-Boney K."/>
            <person name="Hale W."/>
            <person name="Jakkamsetti A."/>
            <person name="Pham P."/>
            <person name="Ruth R."/>
            <person name="San Lucas F."/>
            <person name="Warren J."/>
            <person name="Zhang J."/>
            <person name="Zhao Z."/>
            <person name="Zhou C."/>
            <person name="Zhu D."/>
            <person name="Lee S."/>
            <person name="Bess C."/>
            <person name="Blankenburg K."/>
            <person name="Forbes L."/>
            <person name="Fu Q."/>
            <person name="Gubbala S."/>
            <person name="Hirani K."/>
            <person name="Jayaseelan J.C."/>
            <person name="Lara F."/>
            <person name="Munidasa M."/>
            <person name="Palculict T."/>
            <person name="Patil S."/>
            <person name="Pu L.-L."/>
            <person name="Saada N."/>
            <person name="Tang L."/>
            <person name="Weissenberger G."/>
            <person name="Zhu Y."/>
            <person name="Hemphill L."/>
            <person name="Shang Y."/>
            <person name="Youmans B."/>
            <person name="Ayvaz T."/>
            <person name="Ross M."/>
            <person name="Santibanez J."/>
            <person name="Aqrawi P."/>
            <person name="Gross S."/>
            <person name="Joshi V."/>
            <person name="Fowler G."/>
            <person name="Nazareth L."/>
            <person name="Reid J."/>
            <person name="Worley K."/>
            <person name="Petrosino J."/>
            <person name="Highlander S."/>
            <person name="Gibbs R."/>
        </authorList>
    </citation>
    <scope>NUCLEOTIDE SEQUENCE [LARGE SCALE GENOMIC DNA]</scope>
    <source>
        <strain evidence="2">DSM 16973</strain>
    </source>
</reference>
<name>E0NUP9_9BACT</name>
<dbReference type="Proteomes" id="UP000004394">
    <property type="component" value="Unassembled WGS sequence"/>
</dbReference>
<dbReference type="EMBL" id="AEEI01000053">
    <property type="protein sequence ID" value="EFM01156.1"/>
    <property type="molecule type" value="Genomic_DNA"/>
</dbReference>
<dbReference type="BioCyc" id="PMAR862515-HMP:GMOO-1930-MONOMER"/>